<protein>
    <submittedName>
        <fullName evidence="3">Antibiotic biosynthesis protein</fullName>
    </submittedName>
</protein>
<dbReference type="Proteomes" id="UP000051335">
    <property type="component" value="Unassembled WGS sequence"/>
</dbReference>
<feature type="domain" description="Diiron non-heme beta-hydroxylase N-terminal" evidence="2">
    <location>
        <begin position="12"/>
        <end position="242"/>
    </location>
</feature>
<comment type="caution">
    <text evidence="3">The sequence shown here is derived from an EMBL/GenBank/DDBJ whole genome shotgun (WGS) entry which is preliminary data.</text>
</comment>
<evidence type="ECO:0000313" key="4">
    <source>
        <dbReference type="Proteomes" id="UP000051335"/>
    </source>
</evidence>
<dbReference type="SUPFAM" id="SSF56281">
    <property type="entry name" value="Metallo-hydrolase/oxidoreductase"/>
    <property type="match status" value="1"/>
</dbReference>
<sequence>MRPSNGSAPLYRLAACAIAEPLVNGWSAWWLNVAPLPASLHFAQVQRKVMQLYLDNPALNYQMAIDPALSGNACIGVPPEHAGQVAALLASSESALHDCLGLSEAVHALQQLLLTHGNGQSLEPLYAQIPGPLRGPVELVYDYFNRPSFRTIEALTYRSRYYKPWLQSVRIRQLRHDGDRPFLFSTPHAIEPQDACWQVPFASPRLDALFQLDTRPQPLHALFERCEADEALQRQLYPLLTQCSPLPRPAQTEVEADTVRYLGHATVLVQTHGVAVLVDPFISAEPLQGGDARVTFQALPEHIDYVLITHAHPDHFSLETLLRLRHRIGCLVVPRSSDFLLGDVSLRLMAQTLGFTHVVELAPLESIGLPDGEIIGVPFLGEHGDLAHAKSAYVIRLGRRQMLFAADSACLDPALYERVREAVGTLETVFMNTETEGAPASYTIEALFPQERDRQPEKNRRCRGSNSGEAIELLKAVGAKRLYNYAMGLEPWFQHVLGPASKPGDARMRDSDALLRDALAAGLESAQRLHGPQLISLGDNPAPPGPIGDYEVTL</sequence>
<evidence type="ECO:0000259" key="2">
    <source>
        <dbReference type="Pfam" id="PF18456"/>
    </source>
</evidence>
<proteinExistence type="predicted"/>
<dbReference type="InterPro" id="IPR036866">
    <property type="entry name" value="RibonucZ/Hydroxyglut_hydro"/>
</dbReference>
<dbReference type="PATRIC" id="fig|317659.3.peg.3804"/>
<evidence type="ECO:0000256" key="1">
    <source>
        <dbReference type="SAM" id="MobiDB-lite"/>
    </source>
</evidence>
<dbReference type="Gene3D" id="3.60.15.10">
    <property type="entry name" value="Ribonuclease Z/Hydroxyacylglutathione hydrolase-like"/>
    <property type="match status" value="1"/>
</dbReference>
<evidence type="ECO:0000313" key="3">
    <source>
        <dbReference type="EMBL" id="KPW90296.1"/>
    </source>
</evidence>
<dbReference type="Pfam" id="PF13483">
    <property type="entry name" value="Lactamase_B_3"/>
    <property type="match status" value="1"/>
</dbReference>
<dbReference type="InterPro" id="IPR041141">
    <property type="entry name" value="CmlA_N"/>
</dbReference>
<dbReference type="Pfam" id="PF18456">
    <property type="entry name" value="CmlA_N"/>
    <property type="match status" value="1"/>
</dbReference>
<name>A0A0P9NY85_9PSED</name>
<dbReference type="PANTHER" id="PTHR43546">
    <property type="entry name" value="UPF0173 METAL-DEPENDENT HYDROLASE MJ1163-RELATED"/>
    <property type="match status" value="1"/>
</dbReference>
<accession>A0A0P9NY85</accession>
<keyword evidence="4" id="KW-1185">Reference proteome</keyword>
<organism evidence="3 4">
    <name type="scientific">Pseudomonas syringae pv. coryli</name>
    <dbReference type="NCBI Taxonomy" id="317659"/>
    <lineage>
        <taxon>Bacteria</taxon>
        <taxon>Pseudomonadati</taxon>
        <taxon>Pseudomonadota</taxon>
        <taxon>Gammaproteobacteria</taxon>
        <taxon>Pseudomonadales</taxon>
        <taxon>Pseudomonadaceae</taxon>
        <taxon>Pseudomonas</taxon>
    </lineage>
</organism>
<dbReference type="RefSeq" id="WP_054992297.1">
    <property type="nucleotide sequence ID" value="NZ_LJQC01000948.1"/>
</dbReference>
<gene>
    <name evidence="3" type="ORF">ALO75_02461</name>
</gene>
<reference evidence="3 4" key="1">
    <citation type="submission" date="2015-09" db="EMBL/GenBank/DDBJ databases">
        <title>Genome announcement of multiple Pseudomonas syringae strains.</title>
        <authorList>
            <person name="Thakur S."/>
            <person name="Wang P.W."/>
            <person name="Gong Y."/>
            <person name="Weir B.S."/>
            <person name="Guttman D.S."/>
        </authorList>
    </citation>
    <scope>NUCLEOTIDE SEQUENCE [LARGE SCALE GENOMIC DNA]</scope>
    <source>
        <strain evidence="3 4">ICMP17001</strain>
    </source>
</reference>
<dbReference type="EMBL" id="LJQC01000948">
    <property type="protein sequence ID" value="KPW90296.1"/>
    <property type="molecule type" value="Genomic_DNA"/>
</dbReference>
<dbReference type="InterPro" id="IPR050114">
    <property type="entry name" value="UPF0173_UPF0282_UlaG_hydrolase"/>
</dbReference>
<feature type="region of interest" description="Disordered" evidence="1">
    <location>
        <begin position="532"/>
        <end position="554"/>
    </location>
</feature>
<dbReference type="AlphaFoldDB" id="A0A0P9NY85"/>